<dbReference type="SUPFAM" id="SSF49401">
    <property type="entry name" value="Bacterial adhesins"/>
    <property type="match status" value="1"/>
</dbReference>
<evidence type="ECO:0000259" key="2">
    <source>
        <dbReference type="Pfam" id="PF00419"/>
    </source>
</evidence>
<organism evidence="3 4">
    <name type="scientific">Buttiauxella ferragutiae ATCC 51602</name>
    <dbReference type="NCBI Taxonomy" id="1354252"/>
    <lineage>
        <taxon>Bacteria</taxon>
        <taxon>Pseudomonadati</taxon>
        <taxon>Pseudomonadota</taxon>
        <taxon>Gammaproteobacteria</taxon>
        <taxon>Enterobacterales</taxon>
        <taxon>Enterobacteriaceae</taxon>
        <taxon>Buttiauxella</taxon>
    </lineage>
</organism>
<dbReference type="InterPro" id="IPR050263">
    <property type="entry name" value="Bact_Fimbrial_Adh_Pro"/>
</dbReference>
<evidence type="ECO:0000313" key="4">
    <source>
        <dbReference type="Proteomes" id="UP000078407"/>
    </source>
</evidence>
<keyword evidence="4" id="KW-1185">Reference proteome</keyword>
<dbReference type="PANTHER" id="PTHR33420">
    <property type="entry name" value="FIMBRIAL SUBUNIT ELFA-RELATED"/>
    <property type="match status" value="1"/>
</dbReference>
<dbReference type="InterPro" id="IPR008966">
    <property type="entry name" value="Adhesion_dom_sf"/>
</dbReference>
<dbReference type="Proteomes" id="UP000078407">
    <property type="component" value="Unassembled WGS sequence"/>
</dbReference>
<evidence type="ECO:0000313" key="3">
    <source>
        <dbReference type="EMBL" id="OAT26409.1"/>
    </source>
</evidence>
<dbReference type="PANTHER" id="PTHR33420:SF34">
    <property type="entry name" value="MINOR FIMBRIAL SUBUNIT"/>
    <property type="match status" value="1"/>
</dbReference>
<feature type="domain" description="Fimbrial-type adhesion" evidence="2">
    <location>
        <begin position="31"/>
        <end position="183"/>
    </location>
</feature>
<dbReference type="PRINTS" id="PR01613">
    <property type="entry name" value="FIMBRIALPAPF"/>
</dbReference>
<dbReference type="Gene3D" id="2.60.40.1090">
    <property type="entry name" value="Fimbrial-type adhesion domain"/>
    <property type="match status" value="1"/>
</dbReference>
<dbReference type="Pfam" id="PF00419">
    <property type="entry name" value="Fimbrial"/>
    <property type="match status" value="1"/>
</dbReference>
<proteinExistence type="predicted"/>
<gene>
    <name evidence="3" type="ORF">M976_03129</name>
</gene>
<dbReference type="InterPro" id="IPR000259">
    <property type="entry name" value="Adhesion_dom_fimbrial"/>
</dbReference>
<feature type="signal peptide" evidence="1">
    <location>
        <begin position="1"/>
        <end position="26"/>
    </location>
</feature>
<dbReference type="InterPro" id="IPR005430">
    <property type="entry name" value="P_pili_tip_PapF"/>
</dbReference>
<keyword evidence="1" id="KW-0732">Signal</keyword>
<dbReference type="InterPro" id="IPR036937">
    <property type="entry name" value="Adhesion_dom_fimbrial_sf"/>
</dbReference>
<comment type="caution">
    <text evidence="3">The sequence shown here is derived from an EMBL/GenBank/DDBJ whole genome shotgun (WGS) entry which is preliminary data.</text>
</comment>
<evidence type="ECO:0000256" key="1">
    <source>
        <dbReference type="SAM" id="SignalP"/>
    </source>
</evidence>
<reference evidence="3 4" key="1">
    <citation type="submission" date="2016-04" db="EMBL/GenBank/DDBJ databases">
        <title>ATOL: Assembling a taxonomically balanced genome-scale reconstruction of the evolutionary history of the Enterobacteriaceae.</title>
        <authorList>
            <person name="Plunkett G.III."/>
            <person name="Neeno-Eckwall E.C."/>
            <person name="Glasner J.D."/>
            <person name="Perna N.T."/>
        </authorList>
    </citation>
    <scope>NUCLEOTIDE SEQUENCE [LARGE SCALE GENOMIC DNA]</scope>
    <source>
        <strain evidence="3 4">ATCC 51602</strain>
    </source>
</reference>
<protein>
    <submittedName>
        <fullName evidence="3">PapF family fimbrial adapter</fullName>
    </submittedName>
</protein>
<name>A0ABX2W6B4_9ENTR</name>
<feature type="chain" id="PRO_5046168581" evidence="1">
    <location>
        <begin position="27"/>
        <end position="184"/>
    </location>
</feature>
<dbReference type="EMBL" id="LXEQ01000047">
    <property type="protein sequence ID" value="OAT26409.1"/>
    <property type="molecule type" value="Genomic_DNA"/>
</dbReference>
<sequence>MVMKTRQIASALLLAGILFSATTARANINITITSEIYIPPCVVNGDTLITVDFGDMDAQKVDGQAYAKSITVPVSCTYYSGAAYVRVTGSQLTGAPTNVLKTDATGGNADILGVALYQGNGVNSSFPLTLGGGSNGYGYPLTQGWTGNGTASSQFTLTAVPYKQGGSLEAGAFSATATMSISYL</sequence>
<accession>A0ABX2W6B4</accession>